<keyword evidence="4" id="KW-0949">S-adenosyl-L-methionine</keyword>
<proteinExistence type="inferred from homology"/>
<dbReference type="PIRSF" id="PIRSF003085">
    <property type="entry name" value="CMAS"/>
    <property type="match status" value="1"/>
</dbReference>
<dbReference type="Proteomes" id="UP001218579">
    <property type="component" value="Unassembled WGS sequence"/>
</dbReference>
<dbReference type="PANTHER" id="PTHR43667">
    <property type="entry name" value="CYCLOPROPANE-FATTY-ACYL-PHOSPHOLIPID SYNTHASE"/>
    <property type="match status" value="1"/>
</dbReference>
<accession>A0ABT5HN90</accession>
<evidence type="ECO:0000313" key="7">
    <source>
        <dbReference type="Proteomes" id="UP001218579"/>
    </source>
</evidence>
<evidence type="ECO:0000256" key="1">
    <source>
        <dbReference type="ARBA" id="ARBA00010815"/>
    </source>
</evidence>
<dbReference type="PANTHER" id="PTHR43667:SF2">
    <property type="entry name" value="FATTY ACID C-METHYL TRANSFERASE"/>
    <property type="match status" value="1"/>
</dbReference>
<keyword evidence="3" id="KW-0808">Transferase</keyword>
<dbReference type="Pfam" id="PF02353">
    <property type="entry name" value="CMAS"/>
    <property type="match status" value="1"/>
</dbReference>
<dbReference type="EMBL" id="JAQQKV010000004">
    <property type="protein sequence ID" value="MDC7677621.1"/>
    <property type="molecule type" value="Genomic_DNA"/>
</dbReference>
<dbReference type="InterPro" id="IPR050723">
    <property type="entry name" value="CFA/CMAS"/>
</dbReference>
<dbReference type="CDD" id="cd02440">
    <property type="entry name" value="AdoMet_MTases"/>
    <property type="match status" value="1"/>
</dbReference>
<dbReference type="SUPFAM" id="SSF53335">
    <property type="entry name" value="S-adenosyl-L-methionine-dependent methyltransferases"/>
    <property type="match status" value="1"/>
</dbReference>
<reference evidence="6 7" key="1">
    <citation type="submission" date="2023-01" db="EMBL/GenBank/DDBJ databases">
        <title>Novel species of the genus Asticcacaulis isolated from rivers.</title>
        <authorList>
            <person name="Lu H."/>
        </authorList>
    </citation>
    <scope>NUCLEOTIDE SEQUENCE [LARGE SCALE GENOMIC DNA]</scope>
    <source>
        <strain evidence="6 7">LKC15W</strain>
    </source>
</reference>
<dbReference type="InterPro" id="IPR003333">
    <property type="entry name" value="CMAS"/>
</dbReference>
<sequence>MLTSPVSHSASETSLKPVDLSYLPAAFRKSLNILNRNWRKGQLDIVFPNGAVWPLKGTEEGPTARLEVKNPRFIRRVMASGDIGFCDGYREGEWDTPDLAALLTVLSYNLDKLKILLVGNPLVRVFNNILHTFNKNTKSGSKRNIFAHYDLGNDFYGQWLDKTMTYSSALFEAETDLESAQTAKYAALAKLVDLKPGQHVLEIGCGWGGFAQYAAQTIGAKVTCLTISPAQADYATARMKRHGLDNLVDIRLMDYRDVEGEFDAIVSIEMFEAVGEAYWDAYFNQVKARLKPGGKAGLQIITIRDDLFDEYRQRSDFIQKYIFPGGMLPSLARLKSQAARVGLAPLKTYGFALDYAQTLKLWAQRFEAAWKAGHIRGFDGPFRKLWLFYLAYCEAGFRTGRTDVIHFGLQRP</sequence>
<dbReference type="Gene3D" id="3.40.50.150">
    <property type="entry name" value="Vaccinia Virus protein VP39"/>
    <property type="match status" value="1"/>
</dbReference>
<comment type="similarity">
    <text evidence="1">Belongs to the CFA/CMAS family.</text>
</comment>
<keyword evidence="2" id="KW-0489">Methyltransferase</keyword>
<keyword evidence="5" id="KW-0443">Lipid metabolism</keyword>
<dbReference type="RefSeq" id="WP_272745943.1">
    <property type="nucleotide sequence ID" value="NZ_JAQQKV010000004.1"/>
</dbReference>
<gene>
    <name evidence="6" type="ORF">PQU98_15870</name>
</gene>
<evidence type="ECO:0000256" key="3">
    <source>
        <dbReference type="ARBA" id="ARBA00022679"/>
    </source>
</evidence>
<name>A0ABT5HN90_9CAUL</name>
<keyword evidence="7" id="KW-1185">Reference proteome</keyword>
<protein>
    <submittedName>
        <fullName evidence="6">Cyclopropane-fatty-acyl-phospholipid synthase</fullName>
    </submittedName>
</protein>
<comment type="caution">
    <text evidence="6">The sequence shown here is derived from an EMBL/GenBank/DDBJ whole genome shotgun (WGS) entry which is preliminary data.</text>
</comment>
<evidence type="ECO:0000313" key="6">
    <source>
        <dbReference type="EMBL" id="MDC7677621.1"/>
    </source>
</evidence>
<organism evidence="6 7">
    <name type="scientific">Asticcacaulis machinosus</name>
    <dbReference type="NCBI Taxonomy" id="2984211"/>
    <lineage>
        <taxon>Bacteria</taxon>
        <taxon>Pseudomonadati</taxon>
        <taxon>Pseudomonadota</taxon>
        <taxon>Alphaproteobacteria</taxon>
        <taxon>Caulobacterales</taxon>
        <taxon>Caulobacteraceae</taxon>
        <taxon>Asticcacaulis</taxon>
    </lineage>
</organism>
<evidence type="ECO:0000256" key="4">
    <source>
        <dbReference type="ARBA" id="ARBA00022691"/>
    </source>
</evidence>
<evidence type="ECO:0000256" key="5">
    <source>
        <dbReference type="ARBA" id="ARBA00023098"/>
    </source>
</evidence>
<evidence type="ECO:0000256" key="2">
    <source>
        <dbReference type="ARBA" id="ARBA00022603"/>
    </source>
</evidence>
<dbReference type="InterPro" id="IPR029063">
    <property type="entry name" value="SAM-dependent_MTases_sf"/>
</dbReference>